<dbReference type="PRINTS" id="PR00463">
    <property type="entry name" value="EP450I"/>
</dbReference>
<gene>
    <name evidence="10" type="ORF">JI435_153870</name>
</gene>
<dbReference type="FunFam" id="1.10.630.10:FF:000330">
    <property type="entry name" value="Uncharacterized protein"/>
    <property type="match status" value="1"/>
</dbReference>
<keyword evidence="6 8" id="KW-0408">Iron</keyword>
<dbReference type="PANTHER" id="PTHR24305">
    <property type="entry name" value="CYTOCHROME P450"/>
    <property type="match status" value="1"/>
</dbReference>
<dbReference type="PANTHER" id="PTHR24305:SF230">
    <property type="entry name" value="P450, PUTATIVE (EUROFUNG)-RELATED"/>
    <property type="match status" value="1"/>
</dbReference>
<keyword evidence="4 8" id="KW-0479">Metal-binding</keyword>
<dbReference type="InterPro" id="IPR050121">
    <property type="entry name" value="Cytochrome_P450_monoxygenase"/>
</dbReference>
<dbReference type="AlphaFoldDB" id="A0A7U2I2L0"/>
<comment type="similarity">
    <text evidence="2 9">Belongs to the cytochrome P450 family.</text>
</comment>
<name>A0A7U2I2L0_PHANO</name>
<dbReference type="InterPro" id="IPR002401">
    <property type="entry name" value="Cyt_P450_E_grp-I"/>
</dbReference>
<dbReference type="OMA" id="ICETAVM"/>
<dbReference type="Proteomes" id="UP000663193">
    <property type="component" value="Chromosome 11"/>
</dbReference>
<comment type="cofactor">
    <cofactor evidence="1 8">
        <name>heme</name>
        <dbReference type="ChEBI" id="CHEBI:30413"/>
    </cofactor>
</comment>
<sequence length="519" mass="58972">MGYLIGFTTFRTSHNGNLALAGSVSAGLVLLYLTHCILAAIYQLFFSPLRHIKGPRLWIAFPVFQHITFLRGNLDSTLLRLHQHYGHAVRIGPNEISFNNAKAWDDIYGHGKNLPKASFFDAPKGLPEHLISANSADHTRYRKAMSNGFSESSIRLQEPLIKVHSDLFLARLRDLAISNQRIDMVKWLHLVTFDLIGDLAFGQSFGCLESSDEGGFVRNMFYFIKAGAWLRVASSYPLLKWLFRITTPKHLIEAHNAQLELAKNTTTKRMNNADQQGRGDFLDAMVKKRNQPGGLNDLEIIVNANILISAGAETSATTMAGTLFWLLKNPKVMAKVQHEVRTTFKSQDEINFITSTSKLPFMISCITEAMRRFPPLPITLPRKTPENQRTVVSGHELPPNVIVGVNQYSAYLDARNFHRPEEYIPERWDAAAYKDPKSEFHLDRREVLQPFSVGPRNCIGRNLAYCETRTLLALLFYNFDMELCPESANWHHQKTWFWSQHVAQYLQSGNGVRNGCHCR</sequence>
<dbReference type="PROSITE" id="PS00086">
    <property type="entry name" value="CYTOCHROME_P450"/>
    <property type="match status" value="1"/>
</dbReference>
<evidence type="ECO:0000313" key="11">
    <source>
        <dbReference type="Proteomes" id="UP000663193"/>
    </source>
</evidence>
<dbReference type="OrthoDB" id="1470350at2759"/>
<dbReference type="PRINTS" id="PR00385">
    <property type="entry name" value="P450"/>
</dbReference>
<dbReference type="VEuPathDB" id="FungiDB:JI435_153870"/>
<dbReference type="GO" id="GO:0005506">
    <property type="term" value="F:iron ion binding"/>
    <property type="evidence" value="ECO:0007669"/>
    <property type="project" value="InterPro"/>
</dbReference>
<evidence type="ECO:0000256" key="3">
    <source>
        <dbReference type="ARBA" id="ARBA00022617"/>
    </source>
</evidence>
<keyword evidence="5 9" id="KW-0560">Oxidoreductase</keyword>
<keyword evidence="11" id="KW-1185">Reference proteome</keyword>
<evidence type="ECO:0000256" key="5">
    <source>
        <dbReference type="ARBA" id="ARBA00023002"/>
    </source>
</evidence>
<accession>A0A7U2I2L0</accession>
<evidence type="ECO:0000256" key="4">
    <source>
        <dbReference type="ARBA" id="ARBA00022723"/>
    </source>
</evidence>
<dbReference type="InterPro" id="IPR001128">
    <property type="entry name" value="Cyt_P450"/>
</dbReference>
<evidence type="ECO:0000256" key="8">
    <source>
        <dbReference type="PIRSR" id="PIRSR602401-1"/>
    </source>
</evidence>
<evidence type="ECO:0000256" key="9">
    <source>
        <dbReference type="RuleBase" id="RU000461"/>
    </source>
</evidence>
<dbReference type="EMBL" id="CP069033">
    <property type="protein sequence ID" value="QRD01011.1"/>
    <property type="molecule type" value="Genomic_DNA"/>
</dbReference>
<dbReference type="GO" id="GO:0020037">
    <property type="term" value="F:heme binding"/>
    <property type="evidence" value="ECO:0007669"/>
    <property type="project" value="InterPro"/>
</dbReference>
<reference evidence="11" key="1">
    <citation type="journal article" date="2021" name="BMC Genomics">
        <title>Chromosome-level genome assembly and manually-curated proteome of model necrotroph Parastagonospora nodorum Sn15 reveals a genome-wide trove of candidate effector homologs, and redundancy of virulence-related functions within an accessory chromosome.</title>
        <authorList>
            <person name="Bertazzoni S."/>
            <person name="Jones D.A.B."/>
            <person name="Phan H.T."/>
            <person name="Tan K.-C."/>
            <person name="Hane J.K."/>
        </authorList>
    </citation>
    <scope>NUCLEOTIDE SEQUENCE [LARGE SCALE GENOMIC DNA]</scope>
    <source>
        <strain evidence="11">SN15 / ATCC MYA-4574 / FGSC 10173)</strain>
    </source>
</reference>
<organism evidence="10 11">
    <name type="scientific">Phaeosphaeria nodorum (strain SN15 / ATCC MYA-4574 / FGSC 10173)</name>
    <name type="common">Glume blotch fungus</name>
    <name type="synonym">Parastagonospora nodorum</name>
    <dbReference type="NCBI Taxonomy" id="321614"/>
    <lineage>
        <taxon>Eukaryota</taxon>
        <taxon>Fungi</taxon>
        <taxon>Dikarya</taxon>
        <taxon>Ascomycota</taxon>
        <taxon>Pezizomycotina</taxon>
        <taxon>Dothideomycetes</taxon>
        <taxon>Pleosporomycetidae</taxon>
        <taxon>Pleosporales</taxon>
        <taxon>Pleosporineae</taxon>
        <taxon>Phaeosphaeriaceae</taxon>
        <taxon>Parastagonospora</taxon>
    </lineage>
</organism>
<evidence type="ECO:0000256" key="7">
    <source>
        <dbReference type="ARBA" id="ARBA00023033"/>
    </source>
</evidence>
<evidence type="ECO:0000313" key="10">
    <source>
        <dbReference type="EMBL" id="QRD01011.1"/>
    </source>
</evidence>
<dbReference type="Gene3D" id="1.10.630.10">
    <property type="entry name" value="Cytochrome P450"/>
    <property type="match status" value="1"/>
</dbReference>
<dbReference type="Pfam" id="PF00067">
    <property type="entry name" value="p450"/>
    <property type="match status" value="1"/>
</dbReference>
<evidence type="ECO:0000256" key="6">
    <source>
        <dbReference type="ARBA" id="ARBA00023004"/>
    </source>
</evidence>
<keyword evidence="7 9" id="KW-0503">Monooxygenase</keyword>
<dbReference type="GO" id="GO:0016705">
    <property type="term" value="F:oxidoreductase activity, acting on paired donors, with incorporation or reduction of molecular oxygen"/>
    <property type="evidence" value="ECO:0007669"/>
    <property type="project" value="InterPro"/>
</dbReference>
<dbReference type="CDD" id="cd11058">
    <property type="entry name" value="CYP60B-like"/>
    <property type="match status" value="1"/>
</dbReference>
<proteinExistence type="inferred from homology"/>
<evidence type="ECO:0000256" key="1">
    <source>
        <dbReference type="ARBA" id="ARBA00001971"/>
    </source>
</evidence>
<dbReference type="SUPFAM" id="SSF48264">
    <property type="entry name" value="Cytochrome P450"/>
    <property type="match status" value="1"/>
</dbReference>
<dbReference type="GO" id="GO:0004497">
    <property type="term" value="F:monooxygenase activity"/>
    <property type="evidence" value="ECO:0007669"/>
    <property type="project" value="UniProtKB-KW"/>
</dbReference>
<dbReference type="InterPro" id="IPR017972">
    <property type="entry name" value="Cyt_P450_CS"/>
</dbReference>
<protein>
    <submittedName>
        <fullName evidence="10">Uncharacterized protein</fullName>
    </submittedName>
</protein>
<evidence type="ECO:0000256" key="2">
    <source>
        <dbReference type="ARBA" id="ARBA00010617"/>
    </source>
</evidence>
<keyword evidence="3 8" id="KW-0349">Heme</keyword>
<dbReference type="InterPro" id="IPR036396">
    <property type="entry name" value="Cyt_P450_sf"/>
</dbReference>
<feature type="binding site" description="axial binding residue" evidence="8">
    <location>
        <position position="458"/>
    </location>
    <ligand>
        <name>heme</name>
        <dbReference type="ChEBI" id="CHEBI:30413"/>
    </ligand>
    <ligandPart>
        <name>Fe</name>
        <dbReference type="ChEBI" id="CHEBI:18248"/>
    </ligandPart>
</feature>